<evidence type="ECO:0000256" key="4">
    <source>
        <dbReference type="ARBA" id="ARBA00013229"/>
    </source>
</evidence>
<dbReference type="AlphaFoldDB" id="A0A2C9VSE4"/>
<dbReference type="Pfam" id="PF01095">
    <property type="entry name" value="Pectinesterase"/>
    <property type="match status" value="2"/>
</dbReference>
<dbReference type="InterPro" id="IPR000070">
    <property type="entry name" value="Pectinesterase_cat"/>
</dbReference>
<dbReference type="GO" id="GO:0030599">
    <property type="term" value="F:pectinesterase activity"/>
    <property type="evidence" value="ECO:0000318"/>
    <property type="project" value="GO_Central"/>
</dbReference>
<dbReference type="UniPathway" id="UPA00545">
    <property type="reaction ID" value="UER00823"/>
</dbReference>
<accession>A0A2C9VSE4</accession>
<dbReference type="EMBL" id="CM004391">
    <property type="protein sequence ID" value="OAY48897.1"/>
    <property type="molecule type" value="Genomic_DNA"/>
</dbReference>
<comment type="pathway">
    <text evidence="2 12">Glycan metabolism; pectin degradation; 2-dehydro-3-deoxy-D-gluconate from pectin: step 1/5.</text>
</comment>
<evidence type="ECO:0000256" key="3">
    <source>
        <dbReference type="ARBA" id="ARBA00008891"/>
    </source>
</evidence>
<dbReference type="FunFam" id="2.160.20.10:FF:000013">
    <property type="entry name" value="Pectinesterase"/>
    <property type="match status" value="2"/>
</dbReference>
<keyword evidence="5" id="KW-0964">Secreted</keyword>
<dbReference type="GO" id="GO:0045490">
    <property type="term" value="P:pectin catabolic process"/>
    <property type="evidence" value="ECO:0000318"/>
    <property type="project" value="GO_Central"/>
</dbReference>
<dbReference type="STRING" id="3983.A0A2C9VSE4"/>
<dbReference type="InterPro" id="IPR033131">
    <property type="entry name" value="Pectinesterase_Asp_AS"/>
</dbReference>
<dbReference type="EC" id="3.1.1.11" evidence="4 12"/>
<comment type="subcellular location">
    <subcellularLocation>
        <location evidence="1">Secreted</location>
        <location evidence="1">Cell wall</location>
    </subcellularLocation>
</comment>
<evidence type="ECO:0000313" key="14">
    <source>
        <dbReference type="EMBL" id="OAY48897.1"/>
    </source>
</evidence>
<keyword evidence="6 12" id="KW-0378">Hydrolase</keyword>
<dbReference type="PROSITE" id="PS00503">
    <property type="entry name" value="PECTINESTERASE_2"/>
    <property type="match status" value="1"/>
</dbReference>
<evidence type="ECO:0000256" key="6">
    <source>
        <dbReference type="ARBA" id="ARBA00022801"/>
    </source>
</evidence>
<evidence type="ECO:0000256" key="9">
    <source>
        <dbReference type="ARBA" id="ARBA00047928"/>
    </source>
</evidence>
<dbReference type="Gene3D" id="2.160.20.10">
    <property type="entry name" value="Single-stranded right-handed beta-helix, Pectin lyase-like"/>
    <property type="match status" value="2"/>
</dbReference>
<evidence type="ECO:0000256" key="2">
    <source>
        <dbReference type="ARBA" id="ARBA00005184"/>
    </source>
</evidence>
<comment type="function">
    <text evidence="10">Acts in the modification of cell walls via demethylesterification of cell wall pectin.</text>
</comment>
<dbReference type="InterPro" id="IPR012334">
    <property type="entry name" value="Pectin_lyas_fold"/>
</dbReference>
<feature type="active site" evidence="11">
    <location>
        <position position="490"/>
    </location>
</feature>
<name>A0A2C9VSE4_MANES</name>
<evidence type="ECO:0000256" key="8">
    <source>
        <dbReference type="ARBA" id="ARBA00023180"/>
    </source>
</evidence>
<dbReference type="InterPro" id="IPR011050">
    <property type="entry name" value="Pectin_lyase_fold/virulence"/>
</dbReference>
<evidence type="ECO:0000259" key="13">
    <source>
        <dbReference type="Pfam" id="PF01095"/>
    </source>
</evidence>
<comment type="similarity">
    <text evidence="3">Belongs to the pectinesterase family.</text>
</comment>
<dbReference type="GO" id="GO:0042545">
    <property type="term" value="P:cell wall modification"/>
    <property type="evidence" value="ECO:0007669"/>
    <property type="project" value="UniProtKB-UniRule"/>
</dbReference>
<evidence type="ECO:0000256" key="7">
    <source>
        <dbReference type="ARBA" id="ARBA00023085"/>
    </source>
</evidence>
<protein>
    <recommendedName>
        <fullName evidence="4 12">Pectinesterase</fullName>
        <ecNumber evidence="4 12">3.1.1.11</ecNumber>
    </recommendedName>
</protein>
<dbReference type="PANTHER" id="PTHR31321">
    <property type="entry name" value="ACYL-COA THIOESTER HYDROLASE YBHC-RELATED"/>
    <property type="match status" value="1"/>
</dbReference>
<evidence type="ECO:0000256" key="5">
    <source>
        <dbReference type="ARBA" id="ARBA00022512"/>
    </source>
</evidence>
<gene>
    <name evidence="14" type="ORF">MANES_05G013800</name>
</gene>
<sequence>MQHLRSLLLVCMLLLLASVCKANEVANTIFVDKSGKGNFTTIQNAIDSIPQNNTQWIRIQISAEKYSEKVVIPANKPFIFLEGAGRNNTSIEYGDGQDLPTSATFISYADNVVAKGITIKNTYNLQNKGQNISIKRATAFSVQGDKSAFYDCAFIGIQDTLLDDEGSHYFKNCYIEGATDFIYGSAQSIYEECVISFNVGKYKPGSTGSMTAQMKVEPEDPSGFVFKNCEITGTGKAYLGRAWGPYSTVIVYNSTISDVILPQGWNAWHFVGHEENFTYVEADNTGAGADTSHRVPWLKKFDASQLTKYINLSYIDTDAICSSLWVCKALDCQLNESSNYKVAYTITVDQSGNGNFTTIQSAIDSIPDVNTRWIRIRISPETYREKVTIPVKKPCIFLQGEGSELTRIEWGDHGVTGTSATFTSYPENIVAKGITFKNTYNNPHGQAVSARIRGDKSAFYDCTFLGVQDTFWDEKGRHYFHKCYIEGAVDFIFGKGKSIYEKCIIFVNMGRYEPESPGYITAQKKEWAEHESGFVFKNCEINGTGKAYLGRAWGPYSTVVIHNSTFSDVVVPQGWDAWEYVNQEGNFTYVEVDNKGLGADTSNRVPWVKKLDATELSKFLSLSYVDSDGWLAKLPNIEE</sequence>
<feature type="chain" id="PRO_5011824932" description="Pectinesterase" evidence="12">
    <location>
        <begin position="23"/>
        <end position="639"/>
    </location>
</feature>
<evidence type="ECO:0000256" key="12">
    <source>
        <dbReference type="RuleBase" id="RU000589"/>
    </source>
</evidence>
<dbReference type="PANTHER" id="PTHR31321:SF106">
    <property type="entry name" value="PECTINESTERASE CATALYTIC DOMAIN-CONTAINING PROTEIN"/>
    <property type="match status" value="1"/>
</dbReference>
<reference evidence="14" key="1">
    <citation type="submission" date="2016-02" db="EMBL/GenBank/DDBJ databases">
        <title>WGS assembly of Manihot esculenta.</title>
        <authorList>
            <person name="Bredeson J.V."/>
            <person name="Prochnik S.E."/>
            <person name="Lyons J.B."/>
            <person name="Schmutz J."/>
            <person name="Grimwood J."/>
            <person name="Vrebalov J."/>
            <person name="Bart R.S."/>
            <person name="Amuge T."/>
            <person name="Ferguson M.E."/>
            <person name="Green R."/>
            <person name="Putnam N."/>
            <person name="Stites J."/>
            <person name="Rounsley S."/>
            <person name="Rokhsar D.S."/>
        </authorList>
    </citation>
    <scope>NUCLEOTIDE SEQUENCE [LARGE SCALE GENOMIC DNA]</scope>
    <source>
        <tissue evidence="14">Leaf</tissue>
    </source>
</reference>
<keyword evidence="12" id="KW-0732">Signal</keyword>
<dbReference type="SUPFAM" id="SSF51126">
    <property type="entry name" value="Pectin lyase-like"/>
    <property type="match status" value="2"/>
</dbReference>
<keyword evidence="5" id="KW-0134">Cell wall</keyword>
<comment type="catalytic activity">
    <reaction evidence="9 12">
        <text>[(1-&gt;4)-alpha-D-galacturonosyl methyl ester](n) + n H2O = [(1-&gt;4)-alpha-D-galacturonosyl](n) + n methanol + n H(+)</text>
        <dbReference type="Rhea" id="RHEA:22380"/>
        <dbReference type="Rhea" id="RHEA-COMP:14570"/>
        <dbReference type="Rhea" id="RHEA-COMP:14573"/>
        <dbReference type="ChEBI" id="CHEBI:15377"/>
        <dbReference type="ChEBI" id="CHEBI:15378"/>
        <dbReference type="ChEBI" id="CHEBI:17790"/>
        <dbReference type="ChEBI" id="CHEBI:140522"/>
        <dbReference type="ChEBI" id="CHEBI:140523"/>
        <dbReference type="EC" id="3.1.1.11"/>
    </reaction>
</comment>
<feature type="signal peptide" evidence="12">
    <location>
        <begin position="1"/>
        <end position="22"/>
    </location>
</feature>
<organism evidence="14">
    <name type="scientific">Manihot esculenta</name>
    <name type="common">Cassava</name>
    <name type="synonym">Jatropha manihot</name>
    <dbReference type="NCBI Taxonomy" id="3983"/>
    <lineage>
        <taxon>Eukaryota</taxon>
        <taxon>Viridiplantae</taxon>
        <taxon>Streptophyta</taxon>
        <taxon>Embryophyta</taxon>
        <taxon>Tracheophyta</taxon>
        <taxon>Spermatophyta</taxon>
        <taxon>Magnoliopsida</taxon>
        <taxon>eudicotyledons</taxon>
        <taxon>Gunneridae</taxon>
        <taxon>Pentapetalae</taxon>
        <taxon>rosids</taxon>
        <taxon>fabids</taxon>
        <taxon>Malpighiales</taxon>
        <taxon>Euphorbiaceae</taxon>
        <taxon>Crotonoideae</taxon>
        <taxon>Manihoteae</taxon>
        <taxon>Manihot</taxon>
    </lineage>
</organism>
<keyword evidence="7 12" id="KW-0063">Aspartyl esterase</keyword>
<evidence type="ECO:0000256" key="11">
    <source>
        <dbReference type="PROSITE-ProRule" id="PRU10040"/>
    </source>
</evidence>
<feature type="domain" description="Pectinesterase catalytic" evidence="13">
    <location>
        <begin position="29"/>
        <end position="316"/>
    </location>
</feature>
<feature type="domain" description="Pectinesterase catalytic" evidence="13">
    <location>
        <begin position="346"/>
        <end position="626"/>
    </location>
</feature>
<proteinExistence type="inferred from homology"/>
<evidence type="ECO:0000256" key="1">
    <source>
        <dbReference type="ARBA" id="ARBA00004191"/>
    </source>
</evidence>
<keyword evidence="8" id="KW-0325">Glycoprotein</keyword>
<evidence type="ECO:0000256" key="10">
    <source>
        <dbReference type="ARBA" id="ARBA00057335"/>
    </source>
</evidence>